<proteinExistence type="predicted"/>
<dbReference type="OrthoDB" id="2447593at2"/>
<accession>A0A4P7A244</accession>
<evidence type="ECO:0000313" key="2">
    <source>
        <dbReference type="Proteomes" id="UP000294292"/>
    </source>
</evidence>
<keyword evidence="2" id="KW-1185">Reference proteome</keyword>
<dbReference type="KEGG" id="panc:E2636_16775"/>
<dbReference type="RefSeq" id="WP_134211313.1">
    <property type="nucleotide sequence ID" value="NZ_CP038015.1"/>
</dbReference>
<protein>
    <recommendedName>
        <fullName evidence="3">Zorya protein ZorC EH domain-containing protein</fullName>
    </recommendedName>
</protein>
<reference evidence="1 2" key="1">
    <citation type="submission" date="2019-03" db="EMBL/GenBank/DDBJ databases">
        <title>Complete genome sequence of Paenisporosarcina antarctica CGMCC 1.6503T.</title>
        <authorList>
            <person name="Rong J.-C."/>
            <person name="Chi N.-Y."/>
            <person name="Zhang Q.-F."/>
        </authorList>
    </citation>
    <scope>NUCLEOTIDE SEQUENCE [LARGE SCALE GENOMIC DNA]</scope>
    <source>
        <strain evidence="1 2">CGMCC 1.6503</strain>
    </source>
</reference>
<dbReference type="EMBL" id="CP038015">
    <property type="protein sequence ID" value="QBP42694.1"/>
    <property type="molecule type" value="Genomic_DNA"/>
</dbReference>
<evidence type="ECO:0008006" key="3">
    <source>
        <dbReference type="Google" id="ProtNLM"/>
    </source>
</evidence>
<dbReference type="Proteomes" id="UP000294292">
    <property type="component" value="Chromosome"/>
</dbReference>
<evidence type="ECO:0000313" key="1">
    <source>
        <dbReference type="EMBL" id="QBP42694.1"/>
    </source>
</evidence>
<sequence>MKFDYKPYFLAEWIKREINVEVNYFESKEFLTVIEDLRGLIHFYNNRPQDDFSKWFNRLTKRYWILFPFVFQEIKSDANKRLTEEKLFSIANDNRQLFRNAIEACYQSNVFGVNWKIAKIAFVSNHTKVTRGWPNRKIEHWNNFFMKDKEFEKHVANLILYNGISVADAQHQLIFNDGHAFYNSLLLLLFTEGSPELYRHEKKKFIEMFIRADTIKQQLLASGFIRSGSLETNEEISFAIYEKMKTYIRQPMKWDLIEESVKKEFNKWVMSKNVREFFLGLDKDHERFKFWRKFIPTLQDVVIIERNTMLMFFEDVVIMEILGTGAVYVYKKEFYKKKFDHLVQRYLAEEEKVKMGNIYYHRYRLSRSMLMEKESVVRGGWLTHSGGWQDKFDNFLKRKLNWEVKESEILRENQNNFTV</sequence>
<dbReference type="AlphaFoldDB" id="A0A4P7A244"/>
<gene>
    <name evidence="1" type="ORF">E2636_16775</name>
</gene>
<organism evidence="1 2">
    <name type="scientific">Paenisporosarcina antarctica</name>
    <dbReference type="NCBI Taxonomy" id="417367"/>
    <lineage>
        <taxon>Bacteria</taxon>
        <taxon>Bacillati</taxon>
        <taxon>Bacillota</taxon>
        <taxon>Bacilli</taxon>
        <taxon>Bacillales</taxon>
        <taxon>Caryophanaceae</taxon>
        <taxon>Paenisporosarcina</taxon>
    </lineage>
</organism>
<name>A0A4P7A244_9BACL</name>